<gene>
    <name evidence="2" type="ORF">INP52_06200</name>
</gene>
<dbReference type="InterPro" id="IPR016181">
    <property type="entry name" value="Acyl_CoA_acyltransferase"/>
</dbReference>
<dbReference type="InterPro" id="IPR000073">
    <property type="entry name" value="AB_hydrolase_1"/>
</dbReference>
<dbReference type="GO" id="GO:0016747">
    <property type="term" value="F:acyltransferase activity, transferring groups other than amino-acyl groups"/>
    <property type="evidence" value="ECO:0007669"/>
    <property type="project" value="InterPro"/>
</dbReference>
<evidence type="ECO:0000313" key="3">
    <source>
        <dbReference type="Proteomes" id="UP000593735"/>
    </source>
</evidence>
<dbReference type="Pfam" id="PF00583">
    <property type="entry name" value="Acetyltransf_1"/>
    <property type="match status" value="1"/>
</dbReference>
<dbReference type="SUPFAM" id="SSF55729">
    <property type="entry name" value="Acyl-CoA N-acyltransferases (Nat)"/>
    <property type="match status" value="1"/>
</dbReference>
<dbReference type="InterPro" id="IPR000182">
    <property type="entry name" value="GNAT_dom"/>
</dbReference>
<dbReference type="CDD" id="cd04301">
    <property type="entry name" value="NAT_SF"/>
    <property type="match status" value="1"/>
</dbReference>
<dbReference type="Pfam" id="PF00561">
    <property type="entry name" value="Abhydrolase_1"/>
    <property type="match status" value="1"/>
</dbReference>
<dbReference type="PROSITE" id="PS51186">
    <property type="entry name" value="GNAT"/>
    <property type="match status" value="1"/>
</dbReference>
<feature type="domain" description="N-acetyltransferase" evidence="1">
    <location>
        <begin position="342"/>
        <end position="501"/>
    </location>
</feature>
<keyword evidence="3" id="KW-1185">Reference proteome</keyword>
<reference evidence="2 3" key="1">
    <citation type="submission" date="2020-10" db="EMBL/GenBank/DDBJ databases">
        <title>Olsenella immobilis sp.nov., isolated from the mud in a fermentation cellar used for the production of Chinese strong-flavoured liquor.</title>
        <authorList>
            <person name="Lu L."/>
        </authorList>
    </citation>
    <scope>NUCLEOTIDE SEQUENCE [LARGE SCALE GENOMIC DNA]</scope>
    <source>
        <strain evidence="2 3">LZLJ-2</strain>
    </source>
</reference>
<proteinExistence type="predicted"/>
<dbReference type="AlphaFoldDB" id="A0A7S7RTB5"/>
<dbReference type="Proteomes" id="UP000593735">
    <property type="component" value="Chromosome"/>
</dbReference>
<organism evidence="2 3">
    <name type="scientific">Thermophilibacter immobilis</name>
    <dbReference type="NCBI Taxonomy" id="2779519"/>
    <lineage>
        <taxon>Bacteria</taxon>
        <taxon>Bacillati</taxon>
        <taxon>Actinomycetota</taxon>
        <taxon>Coriobacteriia</taxon>
        <taxon>Coriobacteriales</taxon>
        <taxon>Atopobiaceae</taxon>
        <taxon>Thermophilibacter</taxon>
    </lineage>
</organism>
<dbReference type="RefSeq" id="WP_194370038.1">
    <property type="nucleotide sequence ID" value="NZ_CP063767.1"/>
</dbReference>
<evidence type="ECO:0000313" key="2">
    <source>
        <dbReference type="EMBL" id="QOY60016.1"/>
    </source>
</evidence>
<dbReference type="EMBL" id="CP063767">
    <property type="protein sequence ID" value="QOY60016.1"/>
    <property type="molecule type" value="Genomic_DNA"/>
</dbReference>
<accession>A0A7S7RTB5</accession>
<dbReference type="InterPro" id="IPR050471">
    <property type="entry name" value="AB_hydrolase"/>
</dbReference>
<dbReference type="PANTHER" id="PTHR43433:SF1">
    <property type="entry name" value="BLL5160 PROTEIN"/>
    <property type="match status" value="1"/>
</dbReference>
<evidence type="ECO:0000259" key="1">
    <source>
        <dbReference type="PROSITE" id="PS51186"/>
    </source>
</evidence>
<dbReference type="GO" id="GO:0016787">
    <property type="term" value="F:hydrolase activity"/>
    <property type="evidence" value="ECO:0007669"/>
    <property type="project" value="UniProtKB-KW"/>
</dbReference>
<dbReference type="Gene3D" id="3.40.50.1820">
    <property type="entry name" value="alpha/beta hydrolase"/>
    <property type="match status" value="1"/>
</dbReference>
<dbReference type="PANTHER" id="PTHR43433">
    <property type="entry name" value="HYDROLASE, ALPHA/BETA FOLD FAMILY PROTEIN"/>
    <property type="match status" value="1"/>
</dbReference>
<name>A0A7S7RTB5_9ACTN</name>
<protein>
    <submittedName>
        <fullName evidence="2">Alpha/beta fold hydrolase</fullName>
    </submittedName>
</protein>
<keyword evidence="2" id="KW-0378">Hydrolase</keyword>
<dbReference type="SUPFAM" id="SSF53474">
    <property type="entry name" value="alpha/beta-Hydrolases"/>
    <property type="match status" value="1"/>
</dbReference>
<dbReference type="KEGG" id="tio:INP52_06200"/>
<sequence>MGASAPAPPVGAPVPPLPPVHVSRPYERPRCPVAARVEVPCQDGAAIVAWVYAPAGVRDEPGTPFGLMAGVPPVLMLHGNGEEHGIFGPTIDAVVAAGRSVVAVDSRAQGASSRGAAPLSYELMAADAREACARLGATQVHVLGFSDGAILGLLLARDWGAHVLSLTALGANLTPEGLPDEDRRFMVEAAAANRAWAEGGRAGVLLGDGTAAPSPAEAGRVAELLQLMVDQPQIDAASLAGITCPTTVMVGELDTILPEETHRIAASVPDARLVVVSGADHTLPKVAADAVTRELLGTVALNDVRHVPGSLDASCAPADVTVVPLPREERWATALNTLYEHVDARAGTSGWIQDVWPPVGLARELLGDGSYWGAFDAADVGDGVPLPDAELLGAFAVDHDADVGDGSLPGAGRGTGGPDWEVLPAGELASYHLLAVDPAAQGRDVAVALLCAGERAARELGARVVRINTSVSNVSANALYERWGFMRHRPIWLPYEGLPLPGWTSLWELRL</sequence>
<dbReference type="Gene3D" id="3.40.630.30">
    <property type="match status" value="1"/>
</dbReference>
<dbReference type="InterPro" id="IPR029058">
    <property type="entry name" value="AB_hydrolase_fold"/>
</dbReference>